<reference evidence="3" key="1">
    <citation type="submission" date="2025-08" db="UniProtKB">
        <authorList>
            <consortium name="RefSeq"/>
        </authorList>
    </citation>
    <scope>IDENTIFICATION</scope>
    <source>
        <tissue evidence="3">Ear skin</tissue>
    </source>
</reference>
<dbReference type="RefSeq" id="XP_032337712.1">
    <property type="nucleotide sequence ID" value="XM_032481821.1"/>
</dbReference>
<evidence type="ECO:0000256" key="1">
    <source>
        <dbReference type="SAM" id="MobiDB-lite"/>
    </source>
</evidence>
<feature type="compositionally biased region" description="Gly residues" evidence="1">
    <location>
        <begin position="57"/>
        <end position="69"/>
    </location>
</feature>
<dbReference type="KEGG" id="cfr:116664215"/>
<name>A0A8B8T6Q2_CAMFR</name>
<accession>A0A8B8T6Q2</accession>
<protein>
    <submittedName>
        <fullName evidence="3">Uncharacterized protein LOC116664215 isoform X1</fullName>
    </submittedName>
</protein>
<keyword evidence="2" id="KW-1185">Reference proteome</keyword>
<sequence>MSTVRGARGEGAGRVSPGAGRRPSGSAPTPSSRRAEASWRHHPRGERLDHLDADSVPGGGAKARGGGLGDLARPGVRGVGTSVGRRWAVPGAARGARPEPKAQGTRAGPRSSREVARRAPAIPDPTRERASPQLGSGGPPCTVPRRELRPSSRTGALPELRRLRERGVAVAQRGPRRATRYLGHQGKPKSDQRKVGCNLMPEFSHADEAFLVGSAFHLGGCQQTC</sequence>
<gene>
    <name evidence="3" type="primary">LOC116664215</name>
</gene>
<dbReference type="Proteomes" id="UP000694856">
    <property type="component" value="Chromosome 6"/>
</dbReference>
<feature type="compositionally biased region" description="Basic and acidic residues" evidence="1">
    <location>
        <begin position="33"/>
        <end position="53"/>
    </location>
</feature>
<feature type="region of interest" description="Disordered" evidence="1">
    <location>
        <begin position="1"/>
        <end position="174"/>
    </location>
</feature>
<feature type="compositionally biased region" description="Low complexity" evidence="1">
    <location>
        <begin position="70"/>
        <end position="86"/>
    </location>
</feature>
<dbReference type="AlphaFoldDB" id="A0A8B8T6Q2"/>
<dbReference type="GeneID" id="116664215"/>
<evidence type="ECO:0000313" key="3">
    <source>
        <dbReference type="RefSeq" id="XP_032337712.1"/>
    </source>
</evidence>
<organism evidence="2 3">
    <name type="scientific">Camelus ferus</name>
    <name type="common">Wild bactrian camel</name>
    <name type="synonym">Camelus bactrianus ferus</name>
    <dbReference type="NCBI Taxonomy" id="419612"/>
    <lineage>
        <taxon>Eukaryota</taxon>
        <taxon>Metazoa</taxon>
        <taxon>Chordata</taxon>
        <taxon>Craniata</taxon>
        <taxon>Vertebrata</taxon>
        <taxon>Euteleostomi</taxon>
        <taxon>Mammalia</taxon>
        <taxon>Eutheria</taxon>
        <taxon>Laurasiatheria</taxon>
        <taxon>Artiodactyla</taxon>
        <taxon>Tylopoda</taxon>
        <taxon>Camelidae</taxon>
        <taxon>Camelus</taxon>
    </lineage>
</organism>
<evidence type="ECO:0000313" key="2">
    <source>
        <dbReference type="Proteomes" id="UP000694856"/>
    </source>
</evidence>
<proteinExistence type="predicted"/>